<feature type="compositionally biased region" description="Basic and acidic residues" evidence="2">
    <location>
        <begin position="179"/>
        <end position="193"/>
    </location>
</feature>
<evidence type="ECO:0000256" key="2">
    <source>
        <dbReference type="SAM" id="MobiDB-lite"/>
    </source>
</evidence>
<proteinExistence type="predicted"/>
<comment type="caution">
    <text evidence="3">The sequence shown here is derived from an EMBL/GenBank/DDBJ whole genome shotgun (WGS) entry which is preliminary data.</text>
</comment>
<feature type="compositionally biased region" description="Acidic residues" evidence="2">
    <location>
        <begin position="269"/>
        <end position="282"/>
    </location>
</feature>
<name>A0A9P4QEY6_9PEZI</name>
<organism evidence="3 4">
    <name type="scientific">Polychaeton citri CBS 116435</name>
    <dbReference type="NCBI Taxonomy" id="1314669"/>
    <lineage>
        <taxon>Eukaryota</taxon>
        <taxon>Fungi</taxon>
        <taxon>Dikarya</taxon>
        <taxon>Ascomycota</taxon>
        <taxon>Pezizomycotina</taxon>
        <taxon>Dothideomycetes</taxon>
        <taxon>Dothideomycetidae</taxon>
        <taxon>Capnodiales</taxon>
        <taxon>Capnodiaceae</taxon>
        <taxon>Polychaeton</taxon>
    </lineage>
</organism>
<protein>
    <submittedName>
        <fullName evidence="3">Uncharacterized protein</fullName>
    </submittedName>
</protein>
<dbReference type="AlphaFoldDB" id="A0A9P4QEY6"/>
<feature type="compositionally biased region" description="Basic residues" evidence="2">
    <location>
        <begin position="249"/>
        <end position="260"/>
    </location>
</feature>
<evidence type="ECO:0000256" key="1">
    <source>
        <dbReference type="SAM" id="Coils"/>
    </source>
</evidence>
<evidence type="ECO:0000313" key="4">
    <source>
        <dbReference type="Proteomes" id="UP000799441"/>
    </source>
</evidence>
<dbReference type="Proteomes" id="UP000799441">
    <property type="component" value="Unassembled WGS sequence"/>
</dbReference>
<gene>
    <name evidence="3" type="ORF">K431DRAFT_281832</name>
</gene>
<accession>A0A9P4QEY6</accession>
<keyword evidence="1" id="KW-0175">Coiled coil</keyword>
<evidence type="ECO:0000313" key="3">
    <source>
        <dbReference type="EMBL" id="KAF2724403.1"/>
    </source>
</evidence>
<reference evidence="3" key="1">
    <citation type="journal article" date="2020" name="Stud. Mycol.">
        <title>101 Dothideomycetes genomes: a test case for predicting lifestyles and emergence of pathogens.</title>
        <authorList>
            <person name="Haridas S."/>
            <person name="Albert R."/>
            <person name="Binder M."/>
            <person name="Bloem J."/>
            <person name="Labutti K."/>
            <person name="Salamov A."/>
            <person name="Andreopoulos B."/>
            <person name="Baker S."/>
            <person name="Barry K."/>
            <person name="Bills G."/>
            <person name="Bluhm B."/>
            <person name="Cannon C."/>
            <person name="Castanera R."/>
            <person name="Culley D."/>
            <person name="Daum C."/>
            <person name="Ezra D."/>
            <person name="Gonzalez J."/>
            <person name="Henrissat B."/>
            <person name="Kuo A."/>
            <person name="Liang C."/>
            <person name="Lipzen A."/>
            <person name="Lutzoni F."/>
            <person name="Magnuson J."/>
            <person name="Mondo S."/>
            <person name="Nolan M."/>
            <person name="Ohm R."/>
            <person name="Pangilinan J."/>
            <person name="Park H.-J."/>
            <person name="Ramirez L."/>
            <person name="Alfaro M."/>
            <person name="Sun H."/>
            <person name="Tritt A."/>
            <person name="Yoshinaga Y."/>
            <person name="Zwiers L.-H."/>
            <person name="Turgeon B."/>
            <person name="Goodwin S."/>
            <person name="Spatafora J."/>
            <person name="Crous P."/>
            <person name="Grigoriev I."/>
        </authorList>
    </citation>
    <scope>NUCLEOTIDE SEQUENCE</scope>
    <source>
        <strain evidence="3">CBS 116435</strain>
    </source>
</reference>
<feature type="coiled-coil region" evidence="1">
    <location>
        <begin position="42"/>
        <end position="76"/>
    </location>
</feature>
<sequence>METPFVEKLIARLTSLEEKAGGEARGMPDPCKNEFNIYGHHYNKLNNALKEVETASDAHQETIQRLLGKVKSLEHRPVFSTEMVAQTLESLPEVAINGSHGLNNRLANVEQLIGELVTSQPSLYELSTSDIAQILTKRLTKGEILGGSTREDLFRALNVTEADVSADGNTLSRAKRRRSDVAKHSESETENVRKKQRRSATLLTGRLVSMEKRPTKRNVRFSLDTPGSPGVIDVASDAEVATPDMAEKRAKRSYRTKQRNGHNPGPYADYDDQDGDGEQTEDETPRRSSRAAKPTERGKEFMTWTQVKEHNKKIKTR</sequence>
<dbReference type="EMBL" id="MU003771">
    <property type="protein sequence ID" value="KAF2724403.1"/>
    <property type="molecule type" value="Genomic_DNA"/>
</dbReference>
<keyword evidence="4" id="KW-1185">Reference proteome</keyword>
<feature type="region of interest" description="Disordered" evidence="2">
    <location>
        <begin position="165"/>
        <end position="317"/>
    </location>
</feature>